<sequence length="428" mass="47124">MNFKARLRQALAVGSVESLGVVVGGLAGLLIVNLLPKDQYAQYTFLITCMTWMLGITDVGLAHCCLPLVGQRASETPWVVGVCYQVFRKRGWLLCLGTLIVVPYWWVTTHQHGWSDWPYWIASACMLVLVFFSLSAFYSNTVLLILGHIATLNRVNFYGLATRALLIAAVLLLLPVASYSIAAVVAATLAASMLSVVLYRRGLAAHEVRPHVLAKAEAAAVDAAMYRMAKPLVLPALFFQFQGVITVFIVSLFGTASMLAEVGALGRIAMLLIVFDRVAATVLFPAIARAADGPRLVLMVLRAHAAYVGIMLMVFLSALLWPQYWMLLIGPHYKGQQSLLWMVFLSTLLLNCAQFAFMTLTSRGHTRHQTFVVFFVLALQVLCLSVFGVRSLQAVLALGVATSLGHFLYQYAMLGIWFSEREKRNLAT</sequence>
<gene>
    <name evidence="7" type="ORF">WKW80_02010</name>
</gene>
<comment type="caution">
    <text evidence="7">The sequence shown here is derived from an EMBL/GenBank/DDBJ whole genome shotgun (WGS) entry which is preliminary data.</text>
</comment>
<keyword evidence="3 6" id="KW-0812">Transmembrane</keyword>
<feature type="transmembrane region" description="Helical" evidence="6">
    <location>
        <begin position="370"/>
        <end position="389"/>
    </location>
</feature>
<proteinExistence type="predicted"/>
<organism evidence="7 8">
    <name type="scientific">Variovorax humicola</name>
    <dbReference type="NCBI Taxonomy" id="1769758"/>
    <lineage>
        <taxon>Bacteria</taxon>
        <taxon>Pseudomonadati</taxon>
        <taxon>Pseudomonadota</taxon>
        <taxon>Betaproteobacteria</taxon>
        <taxon>Burkholderiales</taxon>
        <taxon>Comamonadaceae</taxon>
        <taxon>Variovorax</taxon>
    </lineage>
</organism>
<comment type="subcellular location">
    <subcellularLocation>
        <location evidence="1">Cell membrane</location>
        <topology evidence="1">Multi-pass membrane protein</topology>
    </subcellularLocation>
</comment>
<reference evidence="7 8" key="1">
    <citation type="submission" date="2024-03" db="EMBL/GenBank/DDBJ databases">
        <title>Novel species of the genus Variovorax.</title>
        <authorList>
            <person name="Liu Q."/>
            <person name="Xin Y.-H."/>
        </authorList>
    </citation>
    <scope>NUCLEOTIDE SEQUENCE [LARGE SCALE GENOMIC DNA]</scope>
    <source>
        <strain evidence="7 8">KACC 18501</strain>
    </source>
</reference>
<accession>A0ABU8VSN7</accession>
<evidence type="ECO:0008006" key="9">
    <source>
        <dbReference type="Google" id="ProtNLM"/>
    </source>
</evidence>
<feature type="transmembrane region" description="Helical" evidence="6">
    <location>
        <begin position="12"/>
        <end position="35"/>
    </location>
</feature>
<dbReference type="Proteomes" id="UP001363010">
    <property type="component" value="Unassembled WGS sequence"/>
</dbReference>
<protein>
    <recommendedName>
        <fullName evidence="9">Polysaccharide biosynthesis protein</fullName>
    </recommendedName>
</protein>
<keyword evidence="4 6" id="KW-1133">Transmembrane helix</keyword>
<feature type="transmembrane region" description="Helical" evidence="6">
    <location>
        <begin position="119"/>
        <end position="145"/>
    </location>
</feature>
<dbReference type="PANTHER" id="PTHR30250">
    <property type="entry name" value="PST FAMILY PREDICTED COLANIC ACID TRANSPORTER"/>
    <property type="match status" value="1"/>
</dbReference>
<dbReference type="PANTHER" id="PTHR30250:SF11">
    <property type="entry name" value="O-ANTIGEN TRANSPORTER-RELATED"/>
    <property type="match status" value="1"/>
</dbReference>
<evidence type="ECO:0000313" key="7">
    <source>
        <dbReference type="EMBL" id="MEJ8820809.1"/>
    </source>
</evidence>
<evidence type="ECO:0000256" key="5">
    <source>
        <dbReference type="ARBA" id="ARBA00023136"/>
    </source>
</evidence>
<feature type="transmembrane region" description="Helical" evidence="6">
    <location>
        <begin position="157"/>
        <end position="174"/>
    </location>
</feature>
<evidence type="ECO:0000256" key="1">
    <source>
        <dbReference type="ARBA" id="ARBA00004651"/>
    </source>
</evidence>
<evidence type="ECO:0000313" key="8">
    <source>
        <dbReference type="Proteomes" id="UP001363010"/>
    </source>
</evidence>
<feature type="transmembrane region" description="Helical" evidence="6">
    <location>
        <begin position="339"/>
        <end position="358"/>
    </location>
</feature>
<evidence type="ECO:0000256" key="2">
    <source>
        <dbReference type="ARBA" id="ARBA00022475"/>
    </source>
</evidence>
<feature type="transmembrane region" description="Helical" evidence="6">
    <location>
        <begin position="296"/>
        <end position="319"/>
    </location>
</feature>
<feature type="transmembrane region" description="Helical" evidence="6">
    <location>
        <begin position="91"/>
        <end position="107"/>
    </location>
</feature>
<dbReference type="EMBL" id="JBBKZV010000001">
    <property type="protein sequence ID" value="MEJ8820809.1"/>
    <property type="molecule type" value="Genomic_DNA"/>
</dbReference>
<keyword evidence="8" id="KW-1185">Reference proteome</keyword>
<feature type="transmembrane region" description="Helical" evidence="6">
    <location>
        <begin position="41"/>
        <end position="70"/>
    </location>
</feature>
<feature type="transmembrane region" description="Helical" evidence="6">
    <location>
        <begin position="180"/>
        <end position="199"/>
    </location>
</feature>
<evidence type="ECO:0000256" key="6">
    <source>
        <dbReference type="SAM" id="Phobius"/>
    </source>
</evidence>
<keyword evidence="2" id="KW-1003">Cell membrane</keyword>
<feature type="transmembrane region" description="Helical" evidence="6">
    <location>
        <begin position="265"/>
        <end position="284"/>
    </location>
</feature>
<evidence type="ECO:0000256" key="3">
    <source>
        <dbReference type="ARBA" id="ARBA00022692"/>
    </source>
</evidence>
<dbReference type="RefSeq" id="WP_340361845.1">
    <property type="nucleotide sequence ID" value="NZ_JBBKZV010000001.1"/>
</dbReference>
<dbReference type="InterPro" id="IPR050833">
    <property type="entry name" value="Poly_Biosynth_Transport"/>
</dbReference>
<evidence type="ECO:0000256" key="4">
    <source>
        <dbReference type="ARBA" id="ARBA00022989"/>
    </source>
</evidence>
<feature type="transmembrane region" description="Helical" evidence="6">
    <location>
        <begin position="395"/>
        <end position="418"/>
    </location>
</feature>
<name>A0ABU8VSN7_9BURK</name>
<keyword evidence="5 6" id="KW-0472">Membrane</keyword>
<feature type="transmembrane region" description="Helical" evidence="6">
    <location>
        <begin position="232"/>
        <end position="253"/>
    </location>
</feature>